<reference evidence="3" key="1">
    <citation type="submission" date="2021-08" db="EMBL/GenBank/DDBJ databases">
        <title>Flavobacterium sp. strain CC-SYL302.</title>
        <authorList>
            <person name="Lin S.-Y."/>
            <person name="Lee T.-H."/>
            <person name="Young C.-C."/>
        </authorList>
    </citation>
    <scope>NUCLEOTIDE SEQUENCE</scope>
    <source>
        <strain evidence="3">CC-SYL302</strain>
    </source>
</reference>
<evidence type="ECO:0000256" key="1">
    <source>
        <dbReference type="SAM" id="Coils"/>
    </source>
</evidence>
<dbReference type="InterPro" id="IPR050188">
    <property type="entry name" value="RluA_PseudoU_synthase"/>
</dbReference>
<proteinExistence type="predicted"/>
<accession>A0ABY6LYA4</accession>
<dbReference type="Gene3D" id="3.30.2350.10">
    <property type="entry name" value="Pseudouridine synthase"/>
    <property type="match status" value="1"/>
</dbReference>
<dbReference type="SUPFAM" id="SSF55120">
    <property type="entry name" value="Pseudouridine synthase"/>
    <property type="match status" value="1"/>
</dbReference>
<dbReference type="RefSeq" id="WP_264432047.1">
    <property type="nucleotide sequence ID" value="NZ_CP081495.1"/>
</dbReference>
<name>A0ABY6LYA4_9FLAO</name>
<dbReference type="InterPro" id="IPR006145">
    <property type="entry name" value="PsdUridine_synth_RsuA/RluA"/>
</dbReference>
<dbReference type="CDD" id="cd02869">
    <property type="entry name" value="PseudoU_synth_RluA_like"/>
    <property type="match status" value="1"/>
</dbReference>
<keyword evidence="1" id="KW-0175">Coiled coil</keyword>
<keyword evidence="4" id="KW-1185">Reference proteome</keyword>
<feature type="coiled-coil region" evidence="1">
    <location>
        <begin position="196"/>
        <end position="247"/>
    </location>
</feature>
<protein>
    <submittedName>
        <fullName evidence="3">RNA pseudouridine synthase</fullName>
    </submittedName>
</protein>
<evidence type="ECO:0000259" key="2">
    <source>
        <dbReference type="Pfam" id="PF00849"/>
    </source>
</evidence>
<dbReference type="PANTHER" id="PTHR21600:SF89">
    <property type="entry name" value="RIBOSOMAL LARGE SUBUNIT PSEUDOURIDINE SYNTHASE A"/>
    <property type="match status" value="1"/>
</dbReference>
<organism evidence="3 4">
    <name type="scientific">Flavobacterium agricola</name>
    <dbReference type="NCBI Taxonomy" id="2870839"/>
    <lineage>
        <taxon>Bacteria</taxon>
        <taxon>Pseudomonadati</taxon>
        <taxon>Bacteroidota</taxon>
        <taxon>Flavobacteriia</taxon>
        <taxon>Flavobacteriales</taxon>
        <taxon>Flavobacteriaceae</taxon>
        <taxon>Flavobacterium</taxon>
    </lineage>
</organism>
<dbReference type="EMBL" id="CP081495">
    <property type="protein sequence ID" value="UYW00369.1"/>
    <property type="molecule type" value="Genomic_DNA"/>
</dbReference>
<feature type="coiled-coil region" evidence="1">
    <location>
        <begin position="117"/>
        <end position="171"/>
    </location>
</feature>
<dbReference type="Pfam" id="PF00849">
    <property type="entry name" value="PseudoU_synth_2"/>
    <property type="match status" value="1"/>
</dbReference>
<evidence type="ECO:0000313" key="3">
    <source>
        <dbReference type="EMBL" id="UYW00369.1"/>
    </source>
</evidence>
<dbReference type="InterPro" id="IPR020103">
    <property type="entry name" value="PsdUridine_synth_cat_dom_sf"/>
</dbReference>
<dbReference type="InterPro" id="IPR006224">
    <property type="entry name" value="PsdUridine_synth_RluA-like_CS"/>
</dbReference>
<gene>
    <name evidence="3" type="ORF">K5I29_07260</name>
</gene>
<dbReference type="PANTHER" id="PTHR21600">
    <property type="entry name" value="MITOCHONDRIAL RNA PSEUDOURIDINE SYNTHASE"/>
    <property type="match status" value="1"/>
</dbReference>
<sequence length="561" mass="64024">MSNLPEAFIAFESDVSAVVLPQAFTFPFQYEPHQLSKIAAAETQTYLENYTTLNHNFGLTPEQSGLVIGKMFGVLVVQAPDGTLGYLRAFSGKLGNENHHIGFVPPIFDMLTKQSYFLQEEEVLNRINKEIESLSDAENYKALQQQLQQVIAEKETAIAQKKAELKCEKNTRKTIRETQRKLLSAAAFEILEQDLIKQSLRDKHELKVLTEKLENQQQQLETELAEMNQAIDALKNERKEKSNALQDYLFHQYQFLNQAQETKNLLDIFKNTVFGRPPAAAGDCAAPKLLQYAFQYHLKPICMAEFWWGASPKSEIRKHKQFYPACTGKCEPILGHMLQGIETDKNPLLVNWAVDLDYKIVYQDEDVVVVNKPAEMLSVPGINIQDSVYTRIKKQFPLADGPLLVHRLDMSTSGLLLIALNKKAHKFLQAQFIKHTITKRYEALLNGVVEQQEGYIDIPLRGDLDDRPRQIVCYNHGKAARTQFKVIETTQNTTRIHFWPITGRTHQLRVHASHHLGLNCPIFGDDLYGSKSNRLHLHAAYLKFVHPTTKQNIEITSDPDF</sequence>
<dbReference type="Proteomes" id="UP001163328">
    <property type="component" value="Chromosome"/>
</dbReference>
<dbReference type="PROSITE" id="PS01129">
    <property type="entry name" value="PSI_RLU"/>
    <property type="match status" value="1"/>
</dbReference>
<feature type="domain" description="Pseudouridine synthase RsuA/RluA-like" evidence="2">
    <location>
        <begin position="366"/>
        <end position="514"/>
    </location>
</feature>
<evidence type="ECO:0000313" key="4">
    <source>
        <dbReference type="Proteomes" id="UP001163328"/>
    </source>
</evidence>